<proteinExistence type="predicted"/>
<organism evidence="2 3">
    <name type="scientific">Neoarthrinium moseri</name>
    <dbReference type="NCBI Taxonomy" id="1658444"/>
    <lineage>
        <taxon>Eukaryota</taxon>
        <taxon>Fungi</taxon>
        <taxon>Dikarya</taxon>
        <taxon>Ascomycota</taxon>
        <taxon>Pezizomycotina</taxon>
        <taxon>Sordariomycetes</taxon>
        <taxon>Xylariomycetidae</taxon>
        <taxon>Amphisphaeriales</taxon>
        <taxon>Apiosporaceae</taxon>
        <taxon>Neoarthrinium</taxon>
    </lineage>
</organism>
<comment type="caution">
    <text evidence="2">The sequence shown here is derived from an EMBL/GenBank/DDBJ whole genome shotgun (WGS) entry which is preliminary data.</text>
</comment>
<gene>
    <name evidence="2" type="ORF">JX265_005598</name>
</gene>
<protein>
    <submittedName>
        <fullName evidence="2">Uncharacterized protein</fullName>
    </submittedName>
</protein>
<evidence type="ECO:0000313" key="2">
    <source>
        <dbReference type="EMBL" id="KAI1871612.1"/>
    </source>
</evidence>
<name>A0A9P9WMP1_9PEZI</name>
<dbReference type="EMBL" id="JAFIMR010000012">
    <property type="protein sequence ID" value="KAI1871612.1"/>
    <property type="molecule type" value="Genomic_DNA"/>
</dbReference>
<keyword evidence="3" id="KW-1185">Reference proteome</keyword>
<reference evidence="2" key="1">
    <citation type="submission" date="2021-03" db="EMBL/GenBank/DDBJ databases">
        <title>Revisited historic fungal species revealed as producer of novel bioactive compounds through whole genome sequencing and comparative genomics.</title>
        <authorList>
            <person name="Vignolle G.A."/>
            <person name="Hochenegger N."/>
            <person name="Mach R.L."/>
            <person name="Mach-Aigner A.R."/>
            <person name="Javad Rahimi M."/>
            <person name="Salim K.A."/>
            <person name="Chan C.M."/>
            <person name="Lim L.B.L."/>
            <person name="Cai F."/>
            <person name="Druzhinina I.S."/>
            <person name="U'Ren J.M."/>
            <person name="Derntl C."/>
        </authorList>
    </citation>
    <scope>NUCLEOTIDE SEQUENCE</scope>
    <source>
        <strain evidence="2">TUCIM 5799</strain>
    </source>
</reference>
<feature type="region of interest" description="Disordered" evidence="1">
    <location>
        <begin position="46"/>
        <end position="99"/>
    </location>
</feature>
<dbReference type="AlphaFoldDB" id="A0A9P9WMP1"/>
<evidence type="ECO:0000256" key="1">
    <source>
        <dbReference type="SAM" id="MobiDB-lite"/>
    </source>
</evidence>
<sequence length="99" mass="10953">MAQSDGKCMSTDFSRRASFRLFVPWRAPVLPAESSPSGQVNCILRKPQPKGDACPPRRLTGVPLANPRSPRFKGPSSLPTHPEANRRRQPTTIFDVDNP</sequence>
<dbReference type="Proteomes" id="UP000829685">
    <property type="component" value="Unassembled WGS sequence"/>
</dbReference>
<evidence type="ECO:0000313" key="3">
    <source>
        <dbReference type="Proteomes" id="UP000829685"/>
    </source>
</evidence>
<accession>A0A9P9WMP1</accession>